<evidence type="ECO:0000313" key="2">
    <source>
        <dbReference type="Proteomes" id="UP000470772"/>
    </source>
</evidence>
<dbReference type="EMBL" id="WGGD01000005">
    <property type="protein sequence ID" value="MUN29944.1"/>
    <property type="molecule type" value="Genomic_DNA"/>
</dbReference>
<proteinExistence type="predicted"/>
<protein>
    <submittedName>
        <fullName evidence="1">Uncharacterized protein</fullName>
    </submittedName>
</protein>
<dbReference type="Proteomes" id="UP000470772">
    <property type="component" value="Unassembled WGS sequence"/>
</dbReference>
<gene>
    <name evidence="1" type="ORF">GC250_10980</name>
</gene>
<keyword evidence="2" id="KW-1185">Reference proteome</keyword>
<comment type="caution">
    <text evidence="1">The sequence shown here is derived from an EMBL/GenBank/DDBJ whole genome shotgun (WGS) entry which is preliminary data.</text>
</comment>
<evidence type="ECO:0000313" key="1">
    <source>
        <dbReference type="EMBL" id="MUN29944.1"/>
    </source>
</evidence>
<name>A0A6A9QN22_SULME</name>
<organism evidence="1 2">
    <name type="scientific">Sulfuracidifex metallicus DSM 6482 = JCM 9184</name>
    <dbReference type="NCBI Taxonomy" id="523847"/>
    <lineage>
        <taxon>Archaea</taxon>
        <taxon>Thermoproteota</taxon>
        <taxon>Thermoprotei</taxon>
        <taxon>Sulfolobales</taxon>
        <taxon>Sulfolobaceae</taxon>
        <taxon>Sulfuracidifex</taxon>
    </lineage>
</organism>
<accession>A0A6A9QN22</accession>
<sequence>MENYFDVVSYLNEGRIEEAGKKIIEIAKDVEDEDVRTVISEIEKEIMDSRHNSDTFISYSPYTDQITQATRAMQKCREERMKYLILHGLYLLTKGNRIILDMIKLTAQVKPRTYL</sequence>
<reference evidence="1 2" key="1">
    <citation type="submission" date="2019-10" db="EMBL/GenBank/DDBJ databases">
        <title>Sequencing and Assembly of Multiple Reported Metal-Biooxidizing Members of the Extremely Thermoacidophilic Archaeal Family Sulfolobaceae.</title>
        <authorList>
            <person name="Counts J.A."/>
            <person name="Kelly R.M."/>
        </authorList>
    </citation>
    <scope>NUCLEOTIDE SEQUENCE [LARGE SCALE GENOMIC DNA]</scope>
    <source>
        <strain evidence="1 2">DSM 6482</strain>
    </source>
</reference>
<dbReference type="AlphaFoldDB" id="A0A6A9QN22"/>
<dbReference type="RefSeq" id="WP_156017679.1">
    <property type="nucleotide sequence ID" value="NZ_WGGD01000005.1"/>
</dbReference>